<dbReference type="Gene3D" id="3.40.190.150">
    <property type="entry name" value="Bordetella uptake gene, domain 1"/>
    <property type="match status" value="1"/>
</dbReference>
<dbReference type="STRING" id="94624.Bpet2756"/>
<evidence type="ECO:0000313" key="2">
    <source>
        <dbReference type="EMBL" id="CAP43098.1"/>
    </source>
</evidence>
<dbReference type="InterPro" id="IPR042100">
    <property type="entry name" value="Bug_dom1"/>
</dbReference>
<dbReference type="eggNOG" id="COG3181">
    <property type="taxonomic scope" value="Bacteria"/>
</dbReference>
<dbReference type="PANTHER" id="PTHR42928:SF5">
    <property type="entry name" value="BLR1237 PROTEIN"/>
    <property type="match status" value="1"/>
</dbReference>
<dbReference type="InterPro" id="IPR005064">
    <property type="entry name" value="BUG"/>
</dbReference>
<reference evidence="2 3" key="1">
    <citation type="journal article" date="2008" name="BMC Genomics">
        <title>The missing link: Bordetella petrii is endowed with both the metabolic versatility of environmental bacteria and virulence traits of pathogenic Bordetellae.</title>
        <authorList>
            <person name="Gross R."/>
            <person name="Guzman C.A."/>
            <person name="Sebaihia M."/>
            <person name="Martins Dos Santos V.A."/>
            <person name="Pieper D.H."/>
            <person name="Koebnik R."/>
            <person name="Lechner M."/>
            <person name="Bartels D."/>
            <person name="Buhrmester J."/>
            <person name="Choudhuri J.V."/>
            <person name="Ebensen T."/>
            <person name="Gaigalat L."/>
            <person name="Herrmann S."/>
            <person name="Khachane A.N."/>
            <person name="Larisch C."/>
            <person name="Link S."/>
            <person name="Linke B."/>
            <person name="Meyer F."/>
            <person name="Mormann S."/>
            <person name="Nakunst D."/>
            <person name="Rueckert C."/>
            <person name="Schneiker-Bekel S."/>
            <person name="Schulze K."/>
            <person name="Vorhoelter F.J."/>
            <person name="Yevsa T."/>
            <person name="Engle J.T."/>
            <person name="Goldman W.E."/>
            <person name="Puehler A."/>
            <person name="Goebel U.B."/>
            <person name="Goesmann A."/>
            <person name="Bloecker H."/>
            <person name="Kaiser O."/>
            <person name="Martinez-Arias R."/>
        </authorList>
    </citation>
    <scope>NUCLEOTIDE SEQUENCE [LARGE SCALE GENOMIC DNA]</scope>
    <source>
        <strain evidence="3">ATCC BAA-461 / DSM 12804 / CCUG 43448 / CIP 107267 / Se-1111R</strain>
    </source>
</reference>
<evidence type="ECO:0000313" key="3">
    <source>
        <dbReference type="Proteomes" id="UP000001225"/>
    </source>
</evidence>
<dbReference type="PANTHER" id="PTHR42928">
    <property type="entry name" value="TRICARBOXYLATE-BINDING PROTEIN"/>
    <property type="match status" value="1"/>
</dbReference>
<proteinExistence type="inferred from homology"/>
<dbReference type="Pfam" id="PF03401">
    <property type="entry name" value="TctC"/>
    <property type="match status" value="1"/>
</dbReference>
<evidence type="ECO:0000256" key="1">
    <source>
        <dbReference type="ARBA" id="ARBA00006987"/>
    </source>
</evidence>
<protein>
    <submittedName>
        <fullName evidence="2">Exported protein</fullName>
    </submittedName>
</protein>
<keyword evidence="3" id="KW-1185">Reference proteome</keyword>
<dbReference type="Proteomes" id="UP000001225">
    <property type="component" value="Chromosome"/>
</dbReference>
<organism evidence="2 3">
    <name type="scientific">Bordetella petrii (strain ATCC BAA-461 / DSM 12804 / CCUG 43448 / CIP 107267 / Se-1111R)</name>
    <dbReference type="NCBI Taxonomy" id="340100"/>
    <lineage>
        <taxon>Bacteria</taxon>
        <taxon>Pseudomonadati</taxon>
        <taxon>Pseudomonadota</taxon>
        <taxon>Betaproteobacteria</taxon>
        <taxon>Burkholderiales</taxon>
        <taxon>Alcaligenaceae</taxon>
        <taxon>Bordetella</taxon>
    </lineage>
</organism>
<dbReference type="EMBL" id="AM902716">
    <property type="protein sequence ID" value="CAP43098.1"/>
    <property type="molecule type" value="Genomic_DNA"/>
</dbReference>
<sequence>MPDIPTLREQGLPDYDMAGWFAVVAPAHLPDADVRRVYQAFAQGFAAPEVKAAMATQGNTITLMPPDQTAAYFRTETQKYARIVQGAGIQRV</sequence>
<gene>
    <name evidence="2" type="ordered locus">Bpet2756</name>
</gene>
<accession>A9IQU5</accession>
<dbReference type="KEGG" id="bpt:Bpet2756"/>
<comment type="similarity">
    <text evidence="1">Belongs to the UPF0065 (bug) family.</text>
</comment>
<dbReference type="AlphaFoldDB" id="A9IQU5"/>
<name>A9IQU5_BORPD</name>